<accession>A0A3B0U6R0</accession>
<dbReference type="InterPro" id="IPR001851">
    <property type="entry name" value="ABC_transp_permease"/>
</dbReference>
<sequence>MEPIFGIYAFDFFGKTGYLYALAVLVIVFFSLKILVASPFGAMARGIHESAPRMRAIGTPVYWRLVGIYTISGFIAGIAGAVSAQVTELVSLEAFGFALSAEAMVMLILGGLGRLYGAIIGTVIFMVVHHTAASIDPFNWLFVIGTMVLIVVYFVPEGFMGLPVKLRRWLRWQK</sequence>
<comment type="subcellular location">
    <subcellularLocation>
        <location evidence="1">Cell membrane</location>
        <topology evidence="1">Multi-pass membrane protein</topology>
    </subcellularLocation>
</comment>
<dbReference type="PANTHER" id="PTHR30482:SF17">
    <property type="entry name" value="ABC TRANSPORTER ATP-BINDING PROTEIN"/>
    <property type="match status" value="1"/>
</dbReference>
<evidence type="ECO:0000256" key="4">
    <source>
        <dbReference type="ARBA" id="ARBA00022989"/>
    </source>
</evidence>
<organism evidence="7">
    <name type="scientific">hydrothermal vent metagenome</name>
    <dbReference type="NCBI Taxonomy" id="652676"/>
    <lineage>
        <taxon>unclassified sequences</taxon>
        <taxon>metagenomes</taxon>
        <taxon>ecological metagenomes</taxon>
    </lineage>
</organism>
<name>A0A3B0U6R0_9ZZZZ</name>
<feature type="transmembrane region" description="Helical" evidence="6">
    <location>
        <begin position="18"/>
        <end position="40"/>
    </location>
</feature>
<proteinExistence type="predicted"/>
<evidence type="ECO:0000256" key="1">
    <source>
        <dbReference type="ARBA" id="ARBA00004651"/>
    </source>
</evidence>
<keyword evidence="2" id="KW-1003">Cell membrane</keyword>
<evidence type="ECO:0000313" key="7">
    <source>
        <dbReference type="EMBL" id="VAW24093.1"/>
    </source>
</evidence>
<evidence type="ECO:0000256" key="3">
    <source>
        <dbReference type="ARBA" id="ARBA00022692"/>
    </source>
</evidence>
<feature type="transmembrane region" description="Helical" evidence="6">
    <location>
        <begin position="138"/>
        <end position="164"/>
    </location>
</feature>
<dbReference type="GO" id="GO:0015658">
    <property type="term" value="F:branched-chain amino acid transmembrane transporter activity"/>
    <property type="evidence" value="ECO:0007669"/>
    <property type="project" value="InterPro"/>
</dbReference>
<dbReference type="CDD" id="cd06581">
    <property type="entry name" value="TM_PBP1_LivM_like"/>
    <property type="match status" value="1"/>
</dbReference>
<keyword evidence="5 6" id="KW-0472">Membrane</keyword>
<evidence type="ECO:0000256" key="6">
    <source>
        <dbReference type="SAM" id="Phobius"/>
    </source>
</evidence>
<protein>
    <submittedName>
        <fullName evidence="7">Branched-chain amino acid transport system permease protein LivM (TC 3.A.1.4.1)</fullName>
    </submittedName>
</protein>
<keyword evidence="4 6" id="KW-1133">Transmembrane helix</keyword>
<dbReference type="EMBL" id="UOEQ01000504">
    <property type="protein sequence ID" value="VAW24093.1"/>
    <property type="molecule type" value="Genomic_DNA"/>
</dbReference>
<gene>
    <name evidence="7" type="ORF">MNBD_ALPHA11-2293</name>
</gene>
<dbReference type="Pfam" id="PF02653">
    <property type="entry name" value="BPD_transp_2"/>
    <property type="match status" value="1"/>
</dbReference>
<feature type="transmembrane region" description="Helical" evidence="6">
    <location>
        <begin position="61"/>
        <end position="83"/>
    </location>
</feature>
<dbReference type="InterPro" id="IPR043428">
    <property type="entry name" value="LivM-like"/>
</dbReference>
<dbReference type="GO" id="GO:0005886">
    <property type="term" value="C:plasma membrane"/>
    <property type="evidence" value="ECO:0007669"/>
    <property type="project" value="UniProtKB-SubCell"/>
</dbReference>
<dbReference type="PANTHER" id="PTHR30482">
    <property type="entry name" value="HIGH-AFFINITY BRANCHED-CHAIN AMINO ACID TRANSPORT SYSTEM PERMEASE"/>
    <property type="match status" value="1"/>
</dbReference>
<evidence type="ECO:0000256" key="2">
    <source>
        <dbReference type="ARBA" id="ARBA00022475"/>
    </source>
</evidence>
<keyword evidence="3 6" id="KW-0812">Transmembrane</keyword>
<evidence type="ECO:0000256" key="5">
    <source>
        <dbReference type="ARBA" id="ARBA00023136"/>
    </source>
</evidence>
<dbReference type="AlphaFoldDB" id="A0A3B0U6R0"/>
<reference evidence="7" key="1">
    <citation type="submission" date="2018-06" db="EMBL/GenBank/DDBJ databases">
        <authorList>
            <person name="Zhirakovskaya E."/>
        </authorList>
    </citation>
    <scope>NUCLEOTIDE SEQUENCE</scope>
</reference>